<dbReference type="InterPro" id="IPR023213">
    <property type="entry name" value="CAT-like_dom_sf"/>
</dbReference>
<dbReference type="EMBL" id="MU839008">
    <property type="protein sequence ID" value="KAK1767546.1"/>
    <property type="molecule type" value="Genomic_DNA"/>
</dbReference>
<evidence type="ECO:0000256" key="3">
    <source>
        <dbReference type="ARBA" id="ARBA00022598"/>
    </source>
</evidence>
<dbReference type="PROSITE" id="PS00455">
    <property type="entry name" value="AMP_BINDING"/>
    <property type="match status" value="2"/>
</dbReference>
<sequence>MVDAGHLTTVEKPRSVCDLIEKWAGRNPSHTAILCEEGRRVSYRDLDDAACRIAWLLQQKGVRSGDLVPVLATRSPEMIASFLGILKAGACYVPIDIEAWSEDRIESTLRRVSARVVVDLGGRSGTLPDCDLVSCHEVEAAFWPAAAGQEPGPEPGRELAQSQIRPEDLAYIIFTSGTTSTPKGVMIPHRALLNYVQQGDEEAPFNANATPEDITLLIFSPGFDACTGLVFSTLCNGAQVMIPSSADFLGCVTRVTILTATPSVLAAIQDPQTCPKLRTIVLGGEAPPPWLIRKWWAPGRNIYNAYGPTETTICSSIGRVYPDKSITLGRSMSNSRVLLLDGEAESDQGEICITGPGLALGYYQDEMRTAKAFVYWRGERMYRTGDFARRTEHGLEFAGRADSLVKNRGFLVNLESEVIPMLLGMGAGVLTATAFMHRNRLVAFVTPDSLDTLAFRQILSTKHDTFLVPDQIYAMEALPLTVNGKVDNRALQQLLEAEAALDKDNNDDAEVSPPGDDKSKMAILKAAITAATLLPASEVASDRPFWELGGNSLAALKVLSYLRRRGLMLSIKALFDLPNLSAVCDAMQVVDPATAEREETFGDGEEDQDQDQEASTAPMTALQVKMLEASLRTPGANYMLLRIHLAHPGANLDRVSLREAWLRVLQRHAIFRTAFSLRDELQQVLPKLELDWSDEETTTDQLDAVVLGHSLEIRSRMLSVDEQSESFVPVNAFRLITVPGLGSTLLTSAHHAQADGWSLSIVLDEVRSVLDGKVPLPSRRPPQFASVALAQKQQQINPEGVAFWNDILQGHAALPRLSLPKPLADSTTGPSDEWTSSLEIALGLDGARLEDGARVLRVTPSSLVYAAWALVLSNYTSSERVAFGAVFSGRNLMAVPGVERVVGPLLNTVPFPVTFDEERRPTIATTVSDINSQLLQMLEYQWSATEATASMAGESINGALQSIVVTEYDLPPLPESWTVERQDLMEFGLSLLLERDDNDSSSGGAGLRARVLFDSSRYAPSGIRRLLSHFKNALRELMNPHNEYIQSVRAKLMDEDEKSSLIRLPAAATANVDKGAYTGPTTVKDAFEAAADQWPDLCAVESARHGSMTYRELDQASNKVARWLRQSLTEGKRPQDVVVGILTDGSLHWVVSILAAFKAGCVCCAIDISLPPKRIETVVEQSGASVFLAANQVCAQVLHRKDSGGTVVIVVDEFLKVSPTATPTGPLETATQAKDTVYLVFTSGSTGVPKGVPLHNMSILYVIDNPHVRLFAAPGRRIAQLFGLGFDVVLVELFGSLCYGATLVLKDAADPFEHLGRVHATMATPSLLSACSPDDYGNLDTIALAGEPVPQSLADAWAGRVHLMNLYGPSECGPISTGTRLLPGEPVSIGRPLPQLSVYVLDHRMCPVPPEVTGEIYISGDQMTRGYWNDSAEAQSKALFVPNPFSSRPEQQLMYRTGDLGFWNPDMTLCYVGRLDNQVKVRGFRIELEEIERALVAVGGGKVQSAAAVTISGGHSDGARIVAFVTPEVVDTAALRAGVATLLPSYARPARIVSVAELPKSANFKVDRKALASLAACSRAEEADSSDGVNDFSTGPLTPTEKLVAETWKELLGLGDDARVRKDDDFLALGGNSLLAIRAARRIASSIDYHVPVALLIRETVLEALSRAIDQHHAAQPTAAGDSFSSYWSSARRAALAADYSSTALPMSHLEADMYHAHTVSDTRSAFNTTVQLVLQGHVDTEALAEAFTAIVRENPILRSRYVISKGQPARLVSPEALAPQYYVDDELNPERLRAWVGKSFDLARDQLFRVVIWTRNGGDERAGPETDVVMVTHHIITDKASLALMLQLVGRKYRYLTGSEEWPATNGHEDSSHAESSCYPAAGDATYIDWAQWLQLRQESAAPKSQLHKKDHIQFWKQHLGGMQPIPHLHRSESRGKDNGSTRSISIPYLDAASVPRLSGQQQLYSQRLAVAATALALRAVYGSSDMVLGLPYMNRDEPGTADMLGLFVDQLPIRLVLGDDGNLASAYALLDAVAAEINLAIDHQLPYAQIRSATTPVPPKDENMIVDDNIVDVMVLYHWQSDALEKSLSLGPGVRIYAKSADYGAAKPAGALFPLLLEYSELEDGSLHVEIEYSTRVVSSEGVTALASFLPTVVQALARRTMPEPSIPSPFSV</sequence>
<dbReference type="Pfam" id="PF13193">
    <property type="entry name" value="AMP-binding_C"/>
    <property type="match status" value="1"/>
</dbReference>
<dbReference type="GO" id="GO:0005737">
    <property type="term" value="C:cytoplasm"/>
    <property type="evidence" value="ECO:0007669"/>
    <property type="project" value="TreeGrafter"/>
</dbReference>
<dbReference type="Gene3D" id="3.30.559.10">
    <property type="entry name" value="Chloramphenicol acetyltransferase-like domain"/>
    <property type="match status" value="2"/>
</dbReference>
<dbReference type="RefSeq" id="XP_060283759.1">
    <property type="nucleotide sequence ID" value="XM_060425485.1"/>
</dbReference>
<gene>
    <name evidence="6" type="ORF">QBC33DRAFT_491893</name>
</gene>
<evidence type="ECO:0000256" key="4">
    <source>
        <dbReference type="ARBA" id="ARBA00029454"/>
    </source>
</evidence>
<dbReference type="PANTHER" id="PTHR45527">
    <property type="entry name" value="NONRIBOSOMAL PEPTIDE SYNTHETASE"/>
    <property type="match status" value="1"/>
</dbReference>
<dbReference type="InterPro" id="IPR009081">
    <property type="entry name" value="PP-bd_ACP"/>
</dbReference>
<dbReference type="InterPro" id="IPR020806">
    <property type="entry name" value="PKS_PP-bd"/>
</dbReference>
<evidence type="ECO:0000259" key="5">
    <source>
        <dbReference type="PROSITE" id="PS50075"/>
    </source>
</evidence>
<dbReference type="Gene3D" id="1.10.1200.10">
    <property type="entry name" value="ACP-like"/>
    <property type="match status" value="2"/>
</dbReference>
<dbReference type="GO" id="GO:0016874">
    <property type="term" value="F:ligase activity"/>
    <property type="evidence" value="ECO:0007669"/>
    <property type="project" value="UniProtKB-KW"/>
</dbReference>
<dbReference type="PROSITE" id="PS50075">
    <property type="entry name" value="CARRIER"/>
    <property type="match status" value="2"/>
</dbReference>
<dbReference type="SUPFAM" id="SSF52777">
    <property type="entry name" value="CoA-dependent acyltransferases"/>
    <property type="match status" value="4"/>
</dbReference>
<dbReference type="Gene3D" id="3.30.300.30">
    <property type="match status" value="2"/>
</dbReference>
<organism evidence="6 7">
    <name type="scientific">Phialemonium atrogriseum</name>
    <dbReference type="NCBI Taxonomy" id="1093897"/>
    <lineage>
        <taxon>Eukaryota</taxon>
        <taxon>Fungi</taxon>
        <taxon>Dikarya</taxon>
        <taxon>Ascomycota</taxon>
        <taxon>Pezizomycotina</taxon>
        <taxon>Sordariomycetes</taxon>
        <taxon>Sordariomycetidae</taxon>
        <taxon>Cephalothecales</taxon>
        <taxon>Cephalothecaceae</taxon>
        <taxon>Phialemonium</taxon>
    </lineage>
</organism>
<name>A0AAJ0FGE8_9PEZI</name>
<feature type="domain" description="Carrier" evidence="5">
    <location>
        <begin position="517"/>
        <end position="591"/>
    </location>
</feature>
<keyword evidence="3" id="KW-0436">Ligase</keyword>
<dbReference type="PANTHER" id="PTHR45527:SF11">
    <property type="entry name" value="NONRIBOSOMAL PEPTIDE SYNTHETASE 5"/>
    <property type="match status" value="1"/>
</dbReference>
<reference evidence="6" key="1">
    <citation type="submission" date="2023-06" db="EMBL/GenBank/DDBJ databases">
        <title>Genome-scale phylogeny and comparative genomics of the fungal order Sordariales.</title>
        <authorList>
            <consortium name="Lawrence Berkeley National Laboratory"/>
            <person name="Hensen N."/>
            <person name="Bonometti L."/>
            <person name="Westerberg I."/>
            <person name="Brannstrom I.O."/>
            <person name="Guillou S."/>
            <person name="Cros-Aarteil S."/>
            <person name="Calhoun S."/>
            <person name="Haridas S."/>
            <person name="Kuo A."/>
            <person name="Mondo S."/>
            <person name="Pangilinan J."/>
            <person name="Riley R."/>
            <person name="Labutti K."/>
            <person name="Andreopoulos B."/>
            <person name="Lipzen A."/>
            <person name="Chen C."/>
            <person name="Yanf M."/>
            <person name="Daum C."/>
            <person name="Ng V."/>
            <person name="Clum A."/>
            <person name="Steindorff A."/>
            <person name="Ohm R."/>
            <person name="Martin F."/>
            <person name="Silar P."/>
            <person name="Natvig D."/>
            <person name="Lalanne C."/>
            <person name="Gautier V."/>
            <person name="Ament-Velasquez S.L."/>
            <person name="Kruys A."/>
            <person name="Hutchinson M.I."/>
            <person name="Powell A.J."/>
            <person name="Barry K."/>
            <person name="Miller A.N."/>
            <person name="Grigoriev I.V."/>
            <person name="Debuchy R."/>
            <person name="Gladieux P."/>
            <person name="Thoren M.H."/>
            <person name="Johannesson H."/>
        </authorList>
    </citation>
    <scope>NUCLEOTIDE SEQUENCE</scope>
    <source>
        <strain evidence="6">8032-3</strain>
    </source>
</reference>
<evidence type="ECO:0000313" key="6">
    <source>
        <dbReference type="EMBL" id="KAK1767546.1"/>
    </source>
</evidence>
<dbReference type="Pfam" id="PF00501">
    <property type="entry name" value="AMP-binding"/>
    <property type="match status" value="2"/>
</dbReference>
<comment type="caution">
    <text evidence="6">The sequence shown here is derived from an EMBL/GenBank/DDBJ whole genome shotgun (WGS) entry which is preliminary data.</text>
</comment>
<dbReference type="GeneID" id="85308672"/>
<dbReference type="GO" id="GO:0043041">
    <property type="term" value="P:amino acid activation for nonribosomal peptide biosynthetic process"/>
    <property type="evidence" value="ECO:0007669"/>
    <property type="project" value="TreeGrafter"/>
</dbReference>
<dbReference type="Pfam" id="PF00550">
    <property type="entry name" value="PP-binding"/>
    <property type="match status" value="2"/>
</dbReference>
<dbReference type="SUPFAM" id="SSF56801">
    <property type="entry name" value="Acetyl-CoA synthetase-like"/>
    <property type="match status" value="2"/>
</dbReference>
<keyword evidence="1" id="KW-0596">Phosphopantetheine</keyword>
<dbReference type="Pfam" id="PF00668">
    <property type="entry name" value="Condensation"/>
    <property type="match status" value="2"/>
</dbReference>
<comment type="similarity">
    <text evidence="4">Belongs to the NRP synthetase family.</text>
</comment>
<dbReference type="Gene3D" id="3.40.50.12780">
    <property type="entry name" value="N-terminal domain of ligase-like"/>
    <property type="match status" value="2"/>
</dbReference>
<dbReference type="InterPro" id="IPR001242">
    <property type="entry name" value="Condensation_dom"/>
</dbReference>
<proteinExistence type="inferred from homology"/>
<evidence type="ECO:0000313" key="7">
    <source>
        <dbReference type="Proteomes" id="UP001244011"/>
    </source>
</evidence>
<dbReference type="SUPFAM" id="SSF47336">
    <property type="entry name" value="ACP-like"/>
    <property type="match status" value="2"/>
</dbReference>
<keyword evidence="7" id="KW-1185">Reference proteome</keyword>
<dbReference type="SMART" id="SM00823">
    <property type="entry name" value="PKS_PP"/>
    <property type="match status" value="2"/>
</dbReference>
<dbReference type="GO" id="GO:0044550">
    <property type="term" value="P:secondary metabolite biosynthetic process"/>
    <property type="evidence" value="ECO:0007669"/>
    <property type="project" value="TreeGrafter"/>
</dbReference>
<dbReference type="Gene3D" id="3.30.559.30">
    <property type="entry name" value="Nonribosomal peptide synthetase, condensation domain"/>
    <property type="match status" value="2"/>
</dbReference>
<dbReference type="InterPro" id="IPR000873">
    <property type="entry name" value="AMP-dep_synth/lig_dom"/>
</dbReference>
<dbReference type="PROSITE" id="PS00012">
    <property type="entry name" value="PHOSPHOPANTETHEINE"/>
    <property type="match status" value="1"/>
</dbReference>
<dbReference type="InterPro" id="IPR006162">
    <property type="entry name" value="Ppantetheine_attach_site"/>
</dbReference>
<dbReference type="Proteomes" id="UP001244011">
    <property type="component" value="Unassembled WGS sequence"/>
</dbReference>
<dbReference type="InterPro" id="IPR042099">
    <property type="entry name" value="ANL_N_sf"/>
</dbReference>
<dbReference type="InterPro" id="IPR036736">
    <property type="entry name" value="ACP-like_sf"/>
</dbReference>
<dbReference type="GO" id="GO:0031177">
    <property type="term" value="F:phosphopantetheine binding"/>
    <property type="evidence" value="ECO:0007669"/>
    <property type="project" value="InterPro"/>
</dbReference>
<evidence type="ECO:0000256" key="1">
    <source>
        <dbReference type="ARBA" id="ARBA00022450"/>
    </source>
</evidence>
<protein>
    <submittedName>
        <fullName evidence="6">Non-ribosomal peptide synthetase SirP</fullName>
    </submittedName>
</protein>
<feature type="domain" description="Carrier" evidence="5">
    <location>
        <begin position="1598"/>
        <end position="1673"/>
    </location>
</feature>
<evidence type="ECO:0000256" key="2">
    <source>
        <dbReference type="ARBA" id="ARBA00022553"/>
    </source>
</evidence>
<dbReference type="InterPro" id="IPR025110">
    <property type="entry name" value="AMP-bd_C"/>
</dbReference>
<accession>A0AAJ0FGE8</accession>
<dbReference type="InterPro" id="IPR020845">
    <property type="entry name" value="AMP-binding_CS"/>
</dbReference>
<keyword evidence="2" id="KW-0597">Phosphoprotein</keyword>
<dbReference type="InterPro" id="IPR045851">
    <property type="entry name" value="AMP-bd_C_sf"/>
</dbReference>